<dbReference type="SUPFAM" id="SSF54995">
    <property type="entry name" value="Ribosomal protein S6"/>
    <property type="match status" value="1"/>
</dbReference>
<comment type="similarity">
    <text evidence="1">Belongs to the bacterial ribosomal protein bS6 family.</text>
</comment>
<dbReference type="GO" id="GO:0006412">
    <property type="term" value="P:translation"/>
    <property type="evidence" value="ECO:0007669"/>
    <property type="project" value="InterPro"/>
</dbReference>
<dbReference type="OrthoDB" id="10259681at2759"/>
<dbReference type="KEGG" id="tbl:TBLA_0I00200"/>
<dbReference type="GO" id="GO:0070181">
    <property type="term" value="F:small ribosomal subunit rRNA binding"/>
    <property type="evidence" value="ECO:0007669"/>
    <property type="project" value="TreeGrafter"/>
</dbReference>
<proteinExistence type="inferred from homology"/>
<dbReference type="InterPro" id="IPR035980">
    <property type="entry name" value="Ribosomal_bS6_sf"/>
</dbReference>
<name>I2H8I3_HENB6</name>
<dbReference type="NCBIfam" id="TIGR00166">
    <property type="entry name" value="S6"/>
    <property type="match status" value="1"/>
</dbReference>
<dbReference type="Pfam" id="PF01250">
    <property type="entry name" value="Ribosomal_S6"/>
    <property type="match status" value="1"/>
</dbReference>
<organism evidence="2 3">
    <name type="scientific">Henningerozyma blattae (strain ATCC 34711 / CBS 6284 / DSM 70876 / NBRC 10599 / NRRL Y-10934 / UCD 77-7)</name>
    <name type="common">Yeast</name>
    <name type="synonym">Tetrapisispora blattae</name>
    <dbReference type="NCBI Taxonomy" id="1071380"/>
    <lineage>
        <taxon>Eukaryota</taxon>
        <taxon>Fungi</taxon>
        <taxon>Dikarya</taxon>
        <taxon>Ascomycota</taxon>
        <taxon>Saccharomycotina</taxon>
        <taxon>Saccharomycetes</taxon>
        <taxon>Saccharomycetales</taxon>
        <taxon>Saccharomycetaceae</taxon>
        <taxon>Henningerozyma</taxon>
    </lineage>
</organism>
<dbReference type="GeneID" id="14497890"/>
<dbReference type="InterPro" id="IPR014717">
    <property type="entry name" value="Transl_elong_EF1B/ribsomal_bS6"/>
</dbReference>
<dbReference type="Proteomes" id="UP000002866">
    <property type="component" value="Chromosome 9"/>
</dbReference>
<dbReference type="eggNOG" id="KOG4708">
    <property type="taxonomic scope" value="Eukaryota"/>
</dbReference>
<dbReference type="OMA" id="RGVQYWG"/>
<dbReference type="CDD" id="cd15465">
    <property type="entry name" value="bS6_mito"/>
    <property type="match status" value="1"/>
</dbReference>
<dbReference type="Gene3D" id="3.30.70.60">
    <property type="match status" value="1"/>
</dbReference>
<accession>I2H8I3</accession>
<dbReference type="RefSeq" id="XP_004182204.1">
    <property type="nucleotide sequence ID" value="XM_004182156.1"/>
</dbReference>
<dbReference type="EMBL" id="HE806324">
    <property type="protein sequence ID" value="CCH62685.1"/>
    <property type="molecule type" value="Genomic_DNA"/>
</dbReference>
<dbReference type="GO" id="GO:0003735">
    <property type="term" value="F:structural constituent of ribosome"/>
    <property type="evidence" value="ECO:0007669"/>
    <property type="project" value="EnsemblFungi"/>
</dbReference>
<dbReference type="STRING" id="1071380.I2H8I3"/>
<protein>
    <recommendedName>
        <fullName evidence="4">Ribosomal protein S6</fullName>
    </recommendedName>
</protein>
<evidence type="ECO:0000256" key="1">
    <source>
        <dbReference type="ARBA" id="ARBA00009512"/>
    </source>
</evidence>
<dbReference type="FunCoup" id="I2H8I3">
    <property type="interactions" value="265"/>
</dbReference>
<dbReference type="GO" id="GO:0005763">
    <property type="term" value="C:mitochondrial small ribosomal subunit"/>
    <property type="evidence" value="ECO:0007669"/>
    <property type="project" value="EnsemblFungi"/>
</dbReference>
<evidence type="ECO:0008006" key="4">
    <source>
        <dbReference type="Google" id="ProtNLM"/>
    </source>
</evidence>
<dbReference type="PANTHER" id="PTHR21011:SF1">
    <property type="entry name" value="SMALL RIBOSOMAL SUBUNIT PROTEIN BS6M"/>
    <property type="match status" value="1"/>
</dbReference>
<dbReference type="InParanoid" id="I2H8I3"/>
<reference evidence="2 3" key="1">
    <citation type="journal article" date="2011" name="Proc. Natl. Acad. Sci. U.S.A.">
        <title>Evolutionary erosion of yeast sex chromosomes by mating-type switching accidents.</title>
        <authorList>
            <person name="Gordon J.L."/>
            <person name="Armisen D."/>
            <person name="Proux-Wera E."/>
            <person name="Oheigeartaigh S.S."/>
            <person name="Byrne K.P."/>
            <person name="Wolfe K.H."/>
        </authorList>
    </citation>
    <scope>NUCLEOTIDE SEQUENCE [LARGE SCALE GENOMIC DNA]</scope>
    <source>
        <strain evidence="3">ATCC 34711 / CBS 6284 / DSM 70876 / NBRC 10599 / NRRL Y-10934 / UCD 77-7</strain>
    </source>
</reference>
<dbReference type="AlphaFoldDB" id="I2H8I3"/>
<dbReference type="InterPro" id="IPR000529">
    <property type="entry name" value="Ribosomal_bS6"/>
</dbReference>
<evidence type="ECO:0000313" key="3">
    <source>
        <dbReference type="Proteomes" id="UP000002866"/>
    </source>
</evidence>
<dbReference type="HOGENOM" id="CLU_126331_3_0_1"/>
<keyword evidence="3" id="KW-1185">Reference proteome</keyword>
<dbReference type="PANTHER" id="PTHR21011">
    <property type="entry name" value="MITOCHONDRIAL 28S RIBOSOMAL PROTEIN S6"/>
    <property type="match status" value="1"/>
</dbReference>
<sequence length="128" mass="14686">MLYELLTISRITHPSALNQEAKEIAKMVGKLVIENRGVVRNVFPLGYRNLPKIIKKDQEKHFRGFNTLMLFDASPAVQSQIHRIIKKDPRIIRSSIISVSTKKSLDVATSYEKAYGKKTILERNSEYL</sequence>
<evidence type="ECO:0000313" key="2">
    <source>
        <dbReference type="EMBL" id="CCH62685.1"/>
    </source>
</evidence>
<gene>
    <name evidence="2" type="primary">TBLA0I00200</name>
    <name evidence="2" type="ORF">TBLA_0I00200</name>
</gene>